<evidence type="ECO:0000313" key="5">
    <source>
        <dbReference type="Proteomes" id="UP000827415"/>
    </source>
</evidence>
<accession>A0AAE7W9I7</accession>
<keyword evidence="5" id="KW-1185">Reference proteome</keyword>
<dbReference type="Proteomes" id="UP000827415">
    <property type="component" value="Segment"/>
</dbReference>
<sequence>MSDYKVDDFLIELGFSDKVTEGLLKLEKGTMAAAQRIEKALNKAFNVDASKVLKPSLTRMLKDTNSVSGKIQKSLNDAFKIESATKASMKSLERHVNQTSKKLNRTLKQALSANGTVDVKVRGRRPPTSDTGGSRGGSGNGGRGSRADVLQRQMDRMYNNQFYSGMTRRLEMMASQQATGKVKYRADPSLKLQEFRASLESLRERYKGTGKVSEYQMELKRMIDVNKKWIMTENARIRQMQKEAWMSERLNASTKQLIGSFVSLYTAVEVAKQAIDAGVKRQTAQLASQAVFGKENVVQARLFASTFSQQIGQGYTDTLKQYTGFAAGANPVLGFEGTQEFYKNAAMFSRIRGASDEDLKGIMTAFQQMASKGKIQAEELRGQLGDRLAGAVQLFGDALGKTPEELDKLMKDGKLLAKDVLPKVSEKMRELVQAAGGMDAVSKQTATSMGKLKGEWENTLVSMFNGSSEGISNISTSLAGFLESAMGVTDAFGWSIGQLLSSMADGVDIASDWTAKISALIHYTQAWYMGLSDSQKKLIDGSVDIASKVALITAGVGALSGAVRIFSGLIAKILSLVGMKGAADALTGAGAGAAETAASGSKGILGRLLGKKLGLIGVGVTAYDQASDYVQGHKEFSNYTGSYWDALLENRFKQAGQKIDDVVNPKDPVLNAPIVSGAIDNMQNWASSLQPPTMMPNYMQPNIPTSFAPLQQMRKQEISVKLPDQTLNVQVEMDGQVFAQKVIQINNQQSEADMHSTNIMTDD</sequence>
<evidence type="ECO:0000259" key="3">
    <source>
        <dbReference type="Pfam" id="PF20155"/>
    </source>
</evidence>
<dbReference type="NCBIfam" id="TIGR02675">
    <property type="entry name" value="tape_meas_nterm"/>
    <property type="match status" value="1"/>
</dbReference>
<protein>
    <submittedName>
        <fullName evidence="4">Tail length tape-measure protein</fullName>
    </submittedName>
</protein>
<reference evidence="4 5" key="1">
    <citation type="submission" date="2021-03" db="EMBL/GenBank/DDBJ databases">
        <authorList>
            <person name="Thompson D.W."/>
            <person name="Brown H.M.F."/>
            <person name="Thompson S.D."/>
            <person name="Grose J.H."/>
        </authorList>
    </citation>
    <scope>NUCLEOTIDE SEQUENCE [LARGE SCALE GENOMIC DNA]</scope>
</reference>
<dbReference type="GO" id="GO:0098003">
    <property type="term" value="P:viral tail assembly"/>
    <property type="evidence" value="ECO:0007669"/>
    <property type="project" value="UniProtKB-KW"/>
</dbReference>
<keyword evidence="1" id="KW-1245">Viral tail assembly</keyword>
<name>A0AAE7W9I7_9CAUD</name>
<feature type="compositionally biased region" description="Gly residues" evidence="2">
    <location>
        <begin position="133"/>
        <end position="144"/>
    </location>
</feature>
<dbReference type="InterPro" id="IPR013491">
    <property type="entry name" value="Tape_meas_N"/>
</dbReference>
<organism evidence="4 5">
    <name type="scientific">Hafnia phage vB_HpaM_Zyzzx</name>
    <dbReference type="NCBI Taxonomy" id="2836109"/>
    <lineage>
        <taxon>Viruses</taxon>
        <taxon>Duplodnaviria</taxon>
        <taxon>Heunggongvirae</taxon>
        <taxon>Uroviricota</taxon>
        <taxon>Caudoviricetes</taxon>
        <taxon>Andersonviridae</taxon>
        <taxon>Andersonviridae incertae sedis</taxon>
        <taxon>Daniellevirus</taxon>
        <taxon>Daniellevirus Zyzzx</taxon>
    </lineage>
</organism>
<keyword evidence="1" id="KW-1188">Viral release from host cell</keyword>
<proteinExistence type="predicted"/>
<dbReference type="EMBL" id="MW749004">
    <property type="protein sequence ID" value="QYA57335.1"/>
    <property type="molecule type" value="Genomic_DNA"/>
</dbReference>
<evidence type="ECO:0000256" key="2">
    <source>
        <dbReference type="SAM" id="MobiDB-lite"/>
    </source>
</evidence>
<feature type="domain" description="Tape measure protein N-terminal" evidence="3">
    <location>
        <begin position="291"/>
        <end position="460"/>
    </location>
</feature>
<feature type="region of interest" description="Disordered" evidence="2">
    <location>
        <begin position="114"/>
        <end position="146"/>
    </location>
</feature>
<gene>
    <name evidence="4" type="ORF">ZYZZX_120</name>
</gene>
<evidence type="ECO:0000313" key="4">
    <source>
        <dbReference type="EMBL" id="QYA57335.1"/>
    </source>
</evidence>
<dbReference type="Pfam" id="PF20155">
    <property type="entry name" value="TMP_3"/>
    <property type="match status" value="1"/>
</dbReference>
<evidence type="ECO:0000256" key="1">
    <source>
        <dbReference type="ARBA" id="ARBA00022465"/>
    </source>
</evidence>